<evidence type="ECO:0000313" key="1">
    <source>
        <dbReference type="EMBL" id="BAM79758.1"/>
    </source>
</evidence>
<dbReference type="Gramene" id="CMH062CT">
    <property type="protein sequence ID" value="CMH062CT"/>
    <property type="gene ID" value="CMH062C"/>
</dbReference>
<accession>M1VGF7</accession>
<gene>
    <name evidence="1" type="ORF">CYME_CMH062C</name>
</gene>
<dbReference type="Proteomes" id="UP000007014">
    <property type="component" value="Chromosome 8"/>
</dbReference>
<proteinExistence type="predicted"/>
<dbReference type="HOGENOM" id="CLU_1263158_0_0_1"/>
<evidence type="ECO:0000313" key="2">
    <source>
        <dbReference type="Proteomes" id="UP000007014"/>
    </source>
</evidence>
<dbReference type="AlphaFoldDB" id="M1VGF7"/>
<dbReference type="EMBL" id="AP006490">
    <property type="protein sequence ID" value="BAM79758.1"/>
    <property type="molecule type" value="Genomic_DNA"/>
</dbReference>
<dbReference type="GeneID" id="16993395"/>
<dbReference type="KEGG" id="cme:CYME_CMH062C"/>
<reference evidence="1 2" key="2">
    <citation type="journal article" date="2007" name="BMC Biol.">
        <title>A 100%-complete sequence reveals unusually simple genomic features in the hot-spring red alga Cyanidioschyzon merolae.</title>
        <authorList>
            <person name="Nozaki H."/>
            <person name="Takano H."/>
            <person name="Misumi O."/>
            <person name="Terasawa K."/>
            <person name="Matsuzaki M."/>
            <person name="Maruyama S."/>
            <person name="Nishida K."/>
            <person name="Yagisawa F."/>
            <person name="Yoshida Y."/>
            <person name="Fujiwara T."/>
            <person name="Takio S."/>
            <person name="Tamura K."/>
            <person name="Chung S.J."/>
            <person name="Nakamura S."/>
            <person name="Kuroiwa H."/>
            <person name="Tanaka K."/>
            <person name="Sato N."/>
            <person name="Kuroiwa T."/>
        </authorList>
    </citation>
    <scope>NUCLEOTIDE SEQUENCE [LARGE SCALE GENOMIC DNA]</scope>
    <source>
        <strain evidence="1 2">10D</strain>
    </source>
</reference>
<dbReference type="Gene3D" id="1.25.40.10">
    <property type="entry name" value="Tetratricopeptide repeat domain"/>
    <property type="match status" value="1"/>
</dbReference>
<organism evidence="1 2">
    <name type="scientific">Cyanidioschyzon merolae (strain NIES-3377 / 10D)</name>
    <name type="common">Unicellular red alga</name>
    <dbReference type="NCBI Taxonomy" id="280699"/>
    <lineage>
        <taxon>Eukaryota</taxon>
        <taxon>Rhodophyta</taxon>
        <taxon>Bangiophyceae</taxon>
        <taxon>Cyanidiales</taxon>
        <taxon>Cyanidiaceae</taxon>
        <taxon>Cyanidioschyzon</taxon>
    </lineage>
</organism>
<reference evidence="1 2" key="1">
    <citation type="journal article" date="2004" name="Nature">
        <title>Genome sequence of the ultrasmall unicellular red alga Cyanidioschyzon merolae 10D.</title>
        <authorList>
            <person name="Matsuzaki M."/>
            <person name="Misumi O."/>
            <person name="Shin-i T."/>
            <person name="Maruyama S."/>
            <person name="Takahara M."/>
            <person name="Miyagishima S."/>
            <person name="Mori T."/>
            <person name="Nishida K."/>
            <person name="Yagisawa F."/>
            <person name="Nishida K."/>
            <person name="Yoshida Y."/>
            <person name="Nishimura Y."/>
            <person name="Nakao S."/>
            <person name="Kobayashi T."/>
            <person name="Momoyama Y."/>
            <person name="Higashiyama T."/>
            <person name="Minoda A."/>
            <person name="Sano M."/>
            <person name="Nomoto H."/>
            <person name="Oishi K."/>
            <person name="Hayashi H."/>
            <person name="Ohta F."/>
            <person name="Nishizaka S."/>
            <person name="Haga S."/>
            <person name="Miura S."/>
            <person name="Morishita T."/>
            <person name="Kabeya Y."/>
            <person name="Terasawa K."/>
            <person name="Suzuki Y."/>
            <person name="Ishii Y."/>
            <person name="Asakawa S."/>
            <person name="Takano H."/>
            <person name="Ohta N."/>
            <person name="Kuroiwa H."/>
            <person name="Tanaka K."/>
            <person name="Shimizu N."/>
            <person name="Sugano S."/>
            <person name="Sato N."/>
            <person name="Nozaki H."/>
            <person name="Ogasawara N."/>
            <person name="Kohara Y."/>
            <person name="Kuroiwa T."/>
        </authorList>
    </citation>
    <scope>NUCLEOTIDE SEQUENCE [LARGE SCALE GENOMIC DNA]</scope>
    <source>
        <strain evidence="1 2">10D</strain>
    </source>
</reference>
<dbReference type="InterPro" id="IPR011990">
    <property type="entry name" value="TPR-like_helical_dom_sf"/>
</dbReference>
<dbReference type="RefSeq" id="XP_005536044.1">
    <property type="nucleotide sequence ID" value="XM_005535987.1"/>
</dbReference>
<name>M1VGF7_CYAM1</name>
<dbReference type="SUPFAM" id="SSF48452">
    <property type="entry name" value="TPR-like"/>
    <property type="match status" value="1"/>
</dbReference>
<keyword evidence="2" id="KW-1185">Reference proteome</keyword>
<protein>
    <submittedName>
        <fullName evidence="1">Uncharacterized protein</fullName>
    </submittedName>
</protein>
<sequence length="219" mass="24281">MDLESEWRENPHETARFEVLLERVLGNGTDSDTVTTPEPSLKVPASSLRLQLAPQAGERLDWESEADAAHHRGNEAFRARFLYYAWLEYTRALLSKPTNAAVYANRAQVDLLLAQSVPEHSLSTAVDWYQQARRDARHAWGCLGGSVTAEGNPDWDERSATASIPEPKLARLRWKVCLRYAAAARGLGLVAEADAAAASAQRLKLAARASQQRQRNASF</sequence>